<dbReference type="Proteomes" id="UP000245535">
    <property type="component" value="Unassembled WGS sequence"/>
</dbReference>
<gene>
    <name evidence="1" type="ORF">BC781_1011020</name>
</gene>
<evidence type="ECO:0000313" key="1">
    <source>
        <dbReference type="EMBL" id="PWJ44649.1"/>
    </source>
</evidence>
<organism evidence="1 2">
    <name type="scientific">Sediminitomix flava</name>
    <dbReference type="NCBI Taxonomy" id="379075"/>
    <lineage>
        <taxon>Bacteria</taxon>
        <taxon>Pseudomonadati</taxon>
        <taxon>Bacteroidota</taxon>
        <taxon>Cytophagia</taxon>
        <taxon>Cytophagales</taxon>
        <taxon>Flammeovirgaceae</taxon>
        <taxon>Sediminitomix</taxon>
    </lineage>
</organism>
<keyword evidence="2" id="KW-1185">Reference proteome</keyword>
<comment type="caution">
    <text evidence="1">The sequence shown here is derived from an EMBL/GenBank/DDBJ whole genome shotgun (WGS) entry which is preliminary data.</text>
</comment>
<dbReference type="RefSeq" id="WP_262510257.1">
    <property type="nucleotide sequence ID" value="NZ_QGDO01000001.1"/>
</dbReference>
<dbReference type="EMBL" id="QGDO01000001">
    <property type="protein sequence ID" value="PWJ44649.1"/>
    <property type="molecule type" value="Genomic_DNA"/>
</dbReference>
<dbReference type="AlphaFoldDB" id="A0A315ZHH6"/>
<accession>A0A315ZHH6</accession>
<protein>
    <submittedName>
        <fullName evidence="1">Uncharacterized protein</fullName>
    </submittedName>
</protein>
<name>A0A315ZHH6_SEDFL</name>
<proteinExistence type="predicted"/>
<evidence type="ECO:0000313" key="2">
    <source>
        <dbReference type="Proteomes" id="UP000245535"/>
    </source>
</evidence>
<reference evidence="1 2" key="1">
    <citation type="submission" date="2018-03" db="EMBL/GenBank/DDBJ databases">
        <title>Genomic Encyclopedia of Archaeal and Bacterial Type Strains, Phase II (KMG-II): from individual species to whole genera.</title>
        <authorList>
            <person name="Goeker M."/>
        </authorList>
    </citation>
    <scope>NUCLEOTIDE SEQUENCE [LARGE SCALE GENOMIC DNA]</scope>
    <source>
        <strain evidence="1 2">DSM 28229</strain>
    </source>
</reference>
<sequence length="44" mass="5178">MGDQDDKRIKELLEKIKEEGKALRKLLKALEENADVKYHKPKNN</sequence>